<organism evidence="2 3">
    <name type="scientific">Pseudoalteromonas arctica</name>
    <dbReference type="NCBI Taxonomy" id="394751"/>
    <lineage>
        <taxon>Bacteria</taxon>
        <taxon>Pseudomonadati</taxon>
        <taxon>Pseudomonadota</taxon>
        <taxon>Gammaproteobacteria</taxon>
        <taxon>Alteromonadales</taxon>
        <taxon>Pseudoalteromonadaceae</taxon>
        <taxon>Pseudoalteromonas</taxon>
    </lineage>
</organism>
<gene>
    <name evidence="2" type="ORF">HHL01_10880</name>
</gene>
<comment type="caution">
    <text evidence="2">The sequence shown here is derived from an EMBL/GenBank/DDBJ whole genome shotgun (WGS) entry which is preliminary data.</text>
</comment>
<name>A0A7X9U6T2_9GAMM</name>
<dbReference type="AlphaFoldDB" id="A0A7X9U6T2"/>
<reference evidence="2 3" key="1">
    <citation type="submission" date="2020-04" db="EMBL/GenBank/DDBJ databases">
        <title>Genome Sequencing and Assembley of Pseudoalteromonas artica.</title>
        <authorList>
            <person name="Akerly B."/>
            <person name="Cook G."/>
        </authorList>
    </citation>
    <scope>NUCLEOTIDE SEQUENCE [LARGE SCALE GENOMIC DNA]</scope>
    <source>
        <strain evidence="2 3">NEC-BIFX-0059</strain>
    </source>
</reference>
<protein>
    <recommendedName>
        <fullName evidence="4">DUF2254 domain-containing protein</fullName>
    </recommendedName>
</protein>
<dbReference type="Proteomes" id="UP000519126">
    <property type="component" value="Unassembled WGS sequence"/>
</dbReference>
<feature type="transmembrane region" description="Helical" evidence="1">
    <location>
        <begin position="145"/>
        <end position="165"/>
    </location>
</feature>
<dbReference type="EMBL" id="JABBCX010000003">
    <property type="protein sequence ID" value="NMF48682.1"/>
    <property type="molecule type" value="Genomic_DNA"/>
</dbReference>
<feature type="transmembrane region" description="Helical" evidence="1">
    <location>
        <begin position="95"/>
        <end position="125"/>
    </location>
</feature>
<accession>A0A7X9U6T2</accession>
<evidence type="ECO:0000256" key="1">
    <source>
        <dbReference type="SAM" id="Phobius"/>
    </source>
</evidence>
<evidence type="ECO:0008006" key="4">
    <source>
        <dbReference type="Google" id="ProtNLM"/>
    </source>
</evidence>
<sequence length="842" mass="99042">MIIELKQRFSQYKFFWKIQRRYRLIKFEVAKRYYQLREFAVKVSSMRAFIFNMFKNSLPYFVLPMLIAFLTQAMEEPLRPWFVNKGWVVLRDTDYSTLVATVTSISGLFIGLYYTAITSISGAIYSKLPQSLRQLLFNESLGKNYLKYLVFFTFLGILFLTQYVLGYRVNPLNVPIITILAGFAVFAFYQLGVRVLSLFEPTKLSNEIFINIHKSVKNVLPGNKNWKVGEFQKHERNIVQYWLESIDALAELSTTEKHLSGKVFLKFVNEITHFLCWYEYNKDKIPRSSEWFKSKLEHPNWYKSTDTVTTLAFQFSHTLQPTMVRDYRWLENELSKVLLSCLETNLNADKYEFADGTLTNIKTYVETISKKGDITWALSVIELTANIVAKHINVICKKSSDQNENLTGICDAVAALPTNCFLAFKQGLDQRHGSRIKDFVKKREWRRSNFIYEIPLSENTIKKLEWLSERLMFEYQIEKKYITPDWYILDEVCREEELSFTKNLDLITNEVGKLYKGWVGNLIAAKRFWLASTCIIREKEFWSKFSYQRPELDEYLNSLLAHKNDENQWSDFDLNIIFGIVGGRLTTIQDINEVVLKGLLPYNRPVNFPDYHGLLLHSLGESVFQALINNETEKAEKQYRTYFWVSFYKFSELISEKYKHAWQSENQLRIASTALIDLFDLTGYGLVLSKFNKNKRLELFIGRVWEHYFNEDLGRFGQVLATVNYFDSFHGLGNRWDHRFNWKNTINLKLSSEIETKEISISTRYFHTEQIKLHDDPVVRLFACKPRDFNREGVDFFATEVIVPKLGAEGERLVNIRRDLTNDILREKEKYSTYIKGLSDAE</sequence>
<proteinExistence type="predicted"/>
<evidence type="ECO:0000313" key="3">
    <source>
        <dbReference type="Proteomes" id="UP000519126"/>
    </source>
</evidence>
<keyword evidence="1" id="KW-0812">Transmembrane</keyword>
<dbReference type="RefSeq" id="WP_170071892.1">
    <property type="nucleotide sequence ID" value="NZ_JABBCX010000003.1"/>
</dbReference>
<evidence type="ECO:0000313" key="2">
    <source>
        <dbReference type="EMBL" id="NMF48682.1"/>
    </source>
</evidence>
<keyword evidence="1" id="KW-0472">Membrane</keyword>
<feature type="transmembrane region" description="Helical" evidence="1">
    <location>
        <begin position="171"/>
        <end position="189"/>
    </location>
</feature>
<keyword evidence="1" id="KW-1133">Transmembrane helix</keyword>